<evidence type="ECO:0000256" key="7">
    <source>
        <dbReference type="ARBA" id="ARBA00022842"/>
    </source>
</evidence>
<keyword evidence="4" id="KW-0479">Metal-binding</keyword>
<dbReference type="STRING" id="717231.Flexsi_1919"/>
<organism evidence="9 10">
    <name type="scientific">Flexistipes sinusarabici (strain ATCC 49648 / DSM 4947 / MAS 10)</name>
    <dbReference type="NCBI Taxonomy" id="717231"/>
    <lineage>
        <taxon>Bacteria</taxon>
        <taxon>Pseudomonadati</taxon>
        <taxon>Deferribacterota</taxon>
        <taxon>Deferribacteres</taxon>
        <taxon>Deferribacterales</taxon>
        <taxon>Flexistipitaceae</taxon>
        <taxon>Flexistipes</taxon>
    </lineage>
</organism>
<evidence type="ECO:0000256" key="5">
    <source>
        <dbReference type="ARBA" id="ARBA00022741"/>
    </source>
</evidence>
<dbReference type="Gene3D" id="3.30.460.10">
    <property type="entry name" value="Beta Polymerase, domain 2"/>
    <property type="match status" value="1"/>
</dbReference>
<reference evidence="9 10" key="1">
    <citation type="journal article" date="2011" name="Stand. Genomic Sci.">
        <title>Genome sequence of the moderately thermophilic halophile Flexistipes sinusarabici strain (MAS10).</title>
        <authorList>
            <person name="Lapidus A."/>
            <person name="Chertkov O."/>
            <person name="Nolan M."/>
            <person name="Lucas S."/>
            <person name="Hammon N."/>
            <person name="Deshpande S."/>
            <person name="Cheng J.F."/>
            <person name="Tapia R."/>
            <person name="Han C."/>
            <person name="Goodwin L."/>
            <person name="Pitluck S."/>
            <person name="Liolios K."/>
            <person name="Pagani I."/>
            <person name="Ivanova N."/>
            <person name="Huntemann M."/>
            <person name="Mavromatis K."/>
            <person name="Mikhailova N."/>
            <person name="Pati A."/>
            <person name="Chen A."/>
            <person name="Palaniappan K."/>
            <person name="Land M."/>
            <person name="Hauser L."/>
            <person name="Brambilla E.M."/>
            <person name="Rohde M."/>
            <person name="Abt B."/>
            <person name="Spring S."/>
            <person name="Goker M."/>
            <person name="Bristow J."/>
            <person name="Eisen J.A."/>
            <person name="Markowitz V."/>
            <person name="Hugenholtz P."/>
            <person name="Kyrpides N.C."/>
            <person name="Klenk H.P."/>
            <person name="Woyke T."/>
        </authorList>
    </citation>
    <scope>NUCLEOTIDE SEQUENCE [LARGE SCALE GENOMIC DNA]</scope>
    <source>
        <strain evidence="10">DSM 4947 / MAS 10</strain>
    </source>
</reference>
<evidence type="ECO:0000256" key="6">
    <source>
        <dbReference type="ARBA" id="ARBA00022840"/>
    </source>
</evidence>
<evidence type="ECO:0000256" key="4">
    <source>
        <dbReference type="ARBA" id="ARBA00022723"/>
    </source>
</evidence>
<feature type="domain" description="Polymerase beta nucleotidyltransferase" evidence="8">
    <location>
        <begin position="21"/>
        <end position="99"/>
    </location>
</feature>
<dbReference type="eggNOG" id="COG1669">
    <property type="taxonomic scope" value="Bacteria"/>
</dbReference>
<dbReference type="GO" id="GO:0046872">
    <property type="term" value="F:metal ion binding"/>
    <property type="evidence" value="ECO:0007669"/>
    <property type="project" value="UniProtKB-KW"/>
</dbReference>
<keyword evidence="3" id="KW-0548">Nucleotidyltransferase</keyword>
<evidence type="ECO:0000256" key="1">
    <source>
        <dbReference type="ARBA" id="ARBA00001946"/>
    </source>
</evidence>
<proteinExistence type="predicted"/>
<gene>
    <name evidence="9" type="ordered locus">Flexsi_1919</name>
</gene>
<keyword evidence="10" id="KW-1185">Reference proteome</keyword>
<dbReference type="PANTHER" id="PTHR33571">
    <property type="entry name" value="SSL8005 PROTEIN"/>
    <property type="match status" value="1"/>
</dbReference>
<dbReference type="AlphaFoldDB" id="F8E4C6"/>
<accession>F8E4C6</accession>
<dbReference type="InterPro" id="IPR052038">
    <property type="entry name" value="Type-VII_TA_antitoxin"/>
</dbReference>
<dbReference type="InterPro" id="IPR041633">
    <property type="entry name" value="Polbeta"/>
</dbReference>
<protein>
    <submittedName>
        <fullName evidence="9">DNA polymerase beta domain protein region</fullName>
    </submittedName>
</protein>
<dbReference type="PANTHER" id="PTHR33571:SF14">
    <property type="entry name" value="PROTEIN ADENYLYLTRANSFERASE MJ0435-RELATED"/>
    <property type="match status" value="1"/>
</dbReference>
<dbReference type="CDD" id="cd05403">
    <property type="entry name" value="NT_KNTase_like"/>
    <property type="match status" value="1"/>
</dbReference>
<comment type="cofactor">
    <cofactor evidence="1">
        <name>Mg(2+)</name>
        <dbReference type="ChEBI" id="CHEBI:18420"/>
    </cofactor>
</comment>
<evidence type="ECO:0000313" key="9">
    <source>
        <dbReference type="EMBL" id="AEI15553.1"/>
    </source>
</evidence>
<dbReference type="GO" id="GO:0005524">
    <property type="term" value="F:ATP binding"/>
    <property type="evidence" value="ECO:0007669"/>
    <property type="project" value="UniProtKB-KW"/>
</dbReference>
<sequence length="103" mass="11950">MPANQTELTKGHILECLNRHKDVLRNKFSVIKIGLFGSYVNDTYDTGSDIDIYVKFSNTNFRNVAGAWVYIEKILDHKVDLVYDHKDLNKPLKENIEKEVMYG</sequence>
<keyword evidence="2" id="KW-0808">Transferase</keyword>
<reference evidence="10" key="2">
    <citation type="submission" date="2011-06" db="EMBL/GenBank/DDBJ databases">
        <title>The complete genome of Flexistipes sinusarabici DSM 4947.</title>
        <authorList>
            <person name="Lucas S."/>
            <person name="Han J."/>
            <person name="Lapidus A."/>
            <person name="Bruce D."/>
            <person name="Goodwin L."/>
            <person name="Pitluck S."/>
            <person name="Peters L."/>
            <person name="Kyrpides N."/>
            <person name="Mavromatis K."/>
            <person name="Ivanova N."/>
            <person name="Mikhailova N."/>
            <person name="Chertkov O."/>
            <person name="Detter J.C."/>
            <person name="Tapia R."/>
            <person name="Han C."/>
            <person name="Land M."/>
            <person name="Hauser L."/>
            <person name="Markowitz V."/>
            <person name="Cheng J.-F."/>
            <person name="Hugenholtz P."/>
            <person name="Woyke T."/>
            <person name="Wu D."/>
            <person name="Spring S."/>
            <person name="Schroeder M."/>
            <person name="Brambilla E."/>
            <person name="Klenk H.-P."/>
            <person name="Eisen J.A."/>
        </authorList>
    </citation>
    <scope>NUCLEOTIDE SEQUENCE [LARGE SCALE GENOMIC DNA]</scope>
    <source>
        <strain evidence="10">DSM 4947 / MAS 10</strain>
    </source>
</reference>
<evidence type="ECO:0000256" key="3">
    <source>
        <dbReference type="ARBA" id="ARBA00022695"/>
    </source>
</evidence>
<dbReference type="SUPFAM" id="SSF81301">
    <property type="entry name" value="Nucleotidyltransferase"/>
    <property type="match status" value="1"/>
</dbReference>
<dbReference type="HOGENOM" id="CLU_130257_10_3_0"/>
<dbReference type="EMBL" id="CP002858">
    <property type="protein sequence ID" value="AEI15553.1"/>
    <property type="molecule type" value="Genomic_DNA"/>
</dbReference>
<evidence type="ECO:0000259" key="8">
    <source>
        <dbReference type="Pfam" id="PF18765"/>
    </source>
</evidence>
<dbReference type="Pfam" id="PF18765">
    <property type="entry name" value="Polbeta"/>
    <property type="match status" value="1"/>
</dbReference>
<name>F8E4C6_FLESM</name>
<evidence type="ECO:0000256" key="2">
    <source>
        <dbReference type="ARBA" id="ARBA00022679"/>
    </source>
</evidence>
<dbReference type="Proteomes" id="UP000006621">
    <property type="component" value="Chromosome"/>
</dbReference>
<dbReference type="InterPro" id="IPR043519">
    <property type="entry name" value="NT_sf"/>
</dbReference>
<keyword evidence="6" id="KW-0067">ATP-binding</keyword>
<keyword evidence="7" id="KW-0460">Magnesium</keyword>
<dbReference type="KEGG" id="fsi:Flexsi_1919"/>
<keyword evidence="5" id="KW-0547">Nucleotide-binding</keyword>
<evidence type="ECO:0000313" key="10">
    <source>
        <dbReference type="Proteomes" id="UP000006621"/>
    </source>
</evidence>
<dbReference type="GO" id="GO:0016779">
    <property type="term" value="F:nucleotidyltransferase activity"/>
    <property type="evidence" value="ECO:0007669"/>
    <property type="project" value="UniProtKB-KW"/>
</dbReference>